<sequence length="128" mass="13544">MPAEILDPLFIRYHLALDFLRAGSTDASHVVTLAEVLIVSCALSDLGSGDLSPEGVAAIEGALLECHENGTRTGSWVLSGEGYGVLCALLELHESQLRAAPLHLVMKANKELLRRQCSAPHCAIGKAA</sequence>
<evidence type="ECO:0000259" key="1">
    <source>
        <dbReference type="PROSITE" id="PS00498"/>
    </source>
</evidence>
<reference evidence="2 3" key="1">
    <citation type="submission" date="2007-03" db="EMBL/GenBank/DDBJ databases">
        <title>Complete sequence of plasmid pBVIE03 of Burkholderia vietnamiensis G4.</title>
        <authorList>
            <consortium name="US DOE Joint Genome Institute"/>
            <person name="Copeland A."/>
            <person name="Lucas S."/>
            <person name="Lapidus A."/>
            <person name="Barry K."/>
            <person name="Detter J.C."/>
            <person name="Glavina del Rio T."/>
            <person name="Hammon N."/>
            <person name="Israni S."/>
            <person name="Dalin E."/>
            <person name="Tice H."/>
            <person name="Pitluck S."/>
            <person name="Chain P."/>
            <person name="Malfatti S."/>
            <person name="Shin M."/>
            <person name="Vergez L."/>
            <person name="Schmutz J."/>
            <person name="Larimer F."/>
            <person name="Land M."/>
            <person name="Hauser L."/>
            <person name="Kyrpides N."/>
            <person name="Tiedje J."/>
            <person name="Richardson P."/>
        </authorList>
    </citation>
    <scope>NUCLEOTIDE SEQUENCE [LARGE SCALE GENOMIC DNA]</scope>
    <source>
        <strain evidence="3">G4 / LMG 22486</strain>
        <plasmid evidence="2 3">pBVIE03</plasmid>
    </source>
</reference>
<evidence type="ECO:0000313" key="3">
    <source>
        <dbReference type="Proteomes" id="UP000002287"/>
    </source>
</evidence>
<geneLocation type="plasmid" evidence="2 3">
    <name>pBVIE03</name>
</geneLocation>
<keyword evidence="2" id="KW-0614">Plasmid</keyword>
<accession>A4JVU6</accession>
<proteinExistence type="predicted"/>
<dbReference type="Proteomes" id="UP000002287">
    <property type="component" value="Plasmid pBVIE03"/>
</dbReference>
<evidence type="ECO:0000313" key="2">
    <source>
        <dbReference type="EMBL" id="ABO60399.1"/>
    </source>
</evidence>
<dbReference type="GO" id="GO:0016491">
    <property type="term" value="F:oxidoreductase activity"/>
    <property type="evidence" value="ECO:0007669"/>
    <property type="project" value="InterPro"/>
</dbReference>
<dbReference type="PROSITE" id="PS00498">
    <property type="entry name" value="TYROSINASE_2"/>
    <property type="match status" value="1"/>
</dbReference>
<dbReference type="AlphaFoldDB" id="A4JVU6"/>
<protein>
    <recommendedName>
        <fullName evidence="1">Tyrosinase copper-binding domain-containing protein</fullName>
    </recommendedName>
</protein>
<organism evidence="2 3">
    <name type="scientific">Burkholderia vietnamiensis (strain G4 / LMG 22486)</name>
    <name type="common">Burkholderia cepacia (strain R1808)</name>
    <dbReference type="NCBI Taxonomy" id="269482"/>
    <lineage>
        <taxon>Bacteria</taxon>
        <taxon>Pseudomonadati</taxon>
        <taxon>Pseudomonadota</taxon>
        <taxon>Betaproteobacteria</taxon>
        <taxon>Burkholderiales</taxon>
        <taxon>Burkholderiaceae</taxon>
        <taxon>Burkholderia</taxon>
        <taxon>Burkholderia cepacia complex</taxon>
    </lineage>
</organism>
<dbReference type="EMBL" id="CP000619">
    <property type="protein sequence ID" value="ABO60399.1"/>
    <property type="molecule type" value="Genomic_DNA"/>
</dbReference>
<name>A4JVU6_BURVG</name>
<dbReference type="KEGG" id="bvi:Bcep1808_7524"/>
<dbReference type="HOGENOM" id="CLU_1955520_0_0_4"/>
<dbReference type="InterPro" id="IPR002227">
    <property type="entry name" value="Tyrosinase_Cu-bd"/>
</dbReference>
<gene>
    <name evidence="2" type="ordered locus">Bcep1808_7524</name>
</gene>
<feature type="domain" description="Tyrosinase copper-binding" evidence="1">
    <location>
        <begin position="7"/>
        <end position="18"/>
    </location>
</feature>